<comment type="subcellular location">
    <subcellularLocation>
        <location evidence="1">Membrane</location>
        <topology evidence="1">Multi-pass membrane protein</topology>
    </subcellularLocation>
</comment>
<evidence type="ECO:0000256" key="2">
    <source>
        <dbReference type="ARBA" id="ARBA00006528"/>
    </source>
</evidence>
<comment type="caution">
    <text evidence="8">The sequence shown here is derived from an EMBL/GenBank/DDBJ whole genome shotgun (WGS) entry which is preliminary data.</text>
</comment>
<keyword evidence="4" id="KW-0813">Transport</keyword>
<evidence type="ECO:0000256" key="6">
    <source>
        <dbReference type="ARBA" id="ARBA00023136"/>
    </source>
</evidence>
<organism evidence="8 9">
    <name type="scientific">Clarias magur</name>
    <name type="common">Asian catfish</name>
    <name type="synonym">Macropteronotus magur</name>
    <dbReference type="NCBI Taxonomy" id="1594786"/>
    <lineage>
        <taxon>Eukaryota</taxon>
        <taxon>Metazoa</taxon>
        <taxon>Chordata</taxon>
        <taxon>Craniata</taxon>
        <taxon>Vertebrata</taxon>
        <taxon>Euteleostomi</taxon>
        <taxon>Actinopterygii</taxon>
        <taxon>Neopterygii</taxon>
        <taxon>Teleostei</taxon>
        <taxon>Ostariophysi</taxon>
        <taxon>Siluriformes</taxon>
        <taxon>Clariidae</taxon>
        <taxon>Clarias</taxon>
    </lineage>
</organism>
<evidence type="ECO:0000313" key="9">
    <source>
        <dbReference type="Proteomes" id="UP000727407"/>
    </source>
</evidence>
<dbReference type="InterPro" id="IPR002657">
    <property type="entry name" value="BilAc:Na_symport/Acr3"/>
</dbReference>
<evidence type="ECO:0000256" key="4">
    <source>
        <dbReference type="ARBA" id="ARBA00022847"/>
    </source>
</evidence>
<evidence type="ECO:0000256" key="5">
    <source>
        <dbReference type="ARBA" id="ARBA00022989"/>
    </source>
</evidence>
<evidence type="ECO:0000313" key="8">
    <source>
        <dbReference type="EMBL" id="KAF5900828.1"/>
    </source>
</evidence>
<dbReference type="Proteomes" id="UP000727407">
    <property type="component" value="Unassembled WGS sequence"/>
</dbReference>
<keyword evidence="9" id="KW-1185">Reference proteome</keyword>
<accession>A0A8J4XBK6</accession>
<evidence type="ECO:0000256" key="7">
    <source>
        <dbReference type="SAM" id="Phobius"/>
    </source>
</evidence>
<dbReference type="PANTHER" id="PTHR10361:SF55">
    <property type="entry name" value="SODIUM-DEPENDENT ORGANIC ANION TRANSPORTER"/>
    <property type="match status" value="1"/>
</dbReference>
<feature type="non-terminal residue" evidence="8">
    <location>
        <position position="180"/>
    </location>
</feature>
<feature type="transmembrane region" description="Helical" evidence="7">
    <location>
        <begin position="100"/>
        <end position="122"/>
    </location>
</feature>
<reference evidence="8" key="1">
    <citation type="submission" date="2020-07" db="EMBL/GenBank/DDBJ databases">
        <title>Clarias magur genome sequencing, assembly and annotation.</title>
        <authorList>
            <person name="Kushwaha B."/>
            <person name="Kumar R."/>
            <person name="Das P."/>
            <person name="Joshi C.G."/>
            <person name="Kumar D."/>
            <person name="Nagpure N.S."/>
            <person name="Pandey M."/>
            <person name="Agarwal S."/>
            <person name="Srivastava S."/>
            <person name="Singh M."/>
            <person name="Sahoo L."/>
            <person name="Jayasankar P."/>
            <person name="Meher P.K."/>
            <person name="Koringa P.G."/>
            <person name="Iquebal M.A."/>
            <person name="Das S.P."/>
            <person name="Bit A."/>
            <person name="Patnaik S."/>
            <person name="Patel N."/>
            <person name="Shah T.M."/>
            <person name="Hinsu A."/>
            <person name="Jena J.K."/>
        </authorList>
    </citation>
    <scope>NUCLEOTIDE SEQUENCE</scope>
    <source>
        <strain evidence="8">CIFAMagur01</strain>
        <tissue evidence="8">Testis</tissue>
    </source>
</reference>
<comment type="similarity">
    <text evidence="2">Belongs to the bile acid:sodium symporter (BASS) (TC 2.A.28) family.</text>
</comment>
<dbReference type="InterPro" id="IPR038770">
    <property type="entry name" value="Na+/solute_symporter_sf"/>
</dbReference>
<dbReference type="AlphaFoldDB" id="A0A8J4XBK6"/>
<evidence type="ECO:0000256" key="3">
    <source>
        <dbReference type="ARBA" id="ARBA00022692"/>
    </source>
</evidence>
<keyword evidence="4" id="KW-0769">Symport</keyword>
<dbReference type="PANTHER" id="PTHR10361">
    <property type="entry name" value="SODIUM-BILE ACID COTRANSPORTER"/>
    <property type="match status" value="1"/>
</dbReference>
<feature type="non-terminal residue" evidence="8">
    <location>
        <position position="1"/>
    </location>
</feature>
<gene>
    <name evidence="8" type="ORF">DAT39_009469</name>
</gene>
<sequence>ITMTSVSTLLGLGTLPLNLYLYSRTWVKAGRIQIPYQKIGIACISLIVPVTCGVLVNYKWPKMGRIFLKVGSIVGGLIMLGVGVTSVVLYGGVWNTETPILVVGGVFPVIGCTIGFVISVILRQPWNRCRTIAMETGAQNTQICATVLQLFLPPDLLSQVITLPLIYGCFQLLTGLLLII</sequence>
<name>A0A8J4XBK6_CLAMG</name>
<keyword evidence="5 7" id="KW-1133">Transmembrane helix</keyword>
<keyword evidence="6 7" id="KW-0472">Membrane</keyword>
<dbReference type="Gene3D" id="1.20.1530.20">
    <property type="match status" value="1"/>
</dbReference>
<feature type="transmembrane region" description="Helical" evidence="7">
    <location>
        <begin position="70"/>
        <end position="94"/>
    </location>
</feature>
<keyword evidence="3 7" id="KW-0812">Transmembrane</keyword>
<dbReference type="OrthoDB" id="203097at2759"/>
<evidence type="ECO:0000256" key="1">
    <source>
        <dbReference type="ARBA" id="ARBA00004141"/>
    </source>
</evidence>
<feature type="transmembrane region" description="Helical" evidence="7">
    <location>
        <begin position="39"/>
        <end position="58"/>
    </location>
</feature>
<proteinExistence type="inferred from homology"/>
<feature type="transmembrane region" description="Helical" evidence="7">
    <location>
        <begin position="160"/>
        <end position="179"/>
    </location>
</feature>
<dbReference type="GO" id="GO:0016020">
    <property type="term" value="C:membrane"/>
    <property type="evidence" value="ECO:0007669"/>
    <property type="project" value="UniProtKB-SubCell"/>
</dbReference>
<dbReference type="Pfam" id="PF01758">
    <property type="entry name" value="SBF"/>
    <property type="match status" value="1"/>
</dbReference>
<dbReference type="InterPro" id="IPR004710">
    <property type="entry name" value="Bilac:Na_transpt"/>
</dbReference>
<dbReference type="EMBL" id="QNUK01000126">
    <property type="protein sequence ID" value="KAF5900828.1"/>
    <property type="molecule type" value="Genomic_DNA"/>
</dbReference>
<protein>
    <submittedName>
        <fullName evidence="8">Solute carrier family 10 member 6</fullName>
    </submittedName>
</protein>
<dbReference type="GO" id="GO:0008508">
    <property type="term" value="F:bile acid:sodium symporter activity"/>
    <property type="evidence" value="ECO:0007669"/>
    <property type="project" value="TreeGrafter"/>
</dbReference>